<name>A0A6A4Y020_9STRA</name>
<dbReference type="PROSITE" id="PS50096">
    <property type="entry name" value="IQ"/>
    <property type="match status" value="1"/>
</dbReference>
<accession>A0A6A4Y020</accession>
<evidence type="ECO:0000313" key="1">
    <source>
        <dbReference type="EMBL" id="KAF0688730.1"/>
    </source>
</evidence>
<protein>
    <submittedName>
        <fullName evidence="1">Uncharacterized protein</fullName>
    </submittedName>
</protein>
<comment type="caution">
    <text evidence="1">The sequence shown here is derived from an EMBL/GenBank/DDBJ whole genome shotgun (WGS) entry which is preliminary data.</text>
</comment>
<reference evidence="1" key="1">
    <citation type="submission" date="2019-06" db="EMBL/GenBank/DDBJ databases">
        <title>Genomics analysis of Aphanomyces spp. identifies a new class of oomycete effector associated with host adaptation.</title>
        <authorList>
            <person name="Gaulin E."/>
        </authorList>
    </citation>
    <scope>NUCLEOTIDE SEQUENCE</scope>
    <source>
        <strain evidence="1">CBS 578.67</strain>
    </source>
</reference>
<dbReference type="AlphaFoldDB" id="A0A6A4Y020"/>
<sequence length="62" mass="7474">MKWCTTIASEQLIQKRINAMKVSLAARGEEERMKYVRIQSAKRIQMLFRCRQARKYVRSLLR</sequence>
<feature type="non-terminal residue" evidence="1">
    <location>
        <position position="62"/>
    </location>
</feature>
<gene>
    <name evidence="1" type="ORF">As57867_019617</name>
</gene>
<dbReference type="EMBL" id="VJMH01006686">
    <property type="protein sequence ID" value="KAF0688730.1"/>
    <property type="molecule type" value="Genomic_DNA"/>
</dbReference>
<proteinExistence type="predicted"/>
<organism evidence="1">
    <name type="scientific">Aphanomyces stellatus</name>
    <dbReference type="NCBI Taxonomy" id="120398"/>
    <lineage>
        <taxon>Eukaryota</taxon>
        <taxon>Sar</taxon>
        <taxon>Stramenopiles</taxon>
        <taxon>Oomycota</taxon>
        <taxon>Saprolegniomycetes</taxon>
        <taxon>Saprolegniales</taxon>
        <taxon>Verrucalvaceae</taxon>
        <taxon>Aphanomyces</taxon>
    </lineage>
</organism>
<dbReference type="OrthoDB" id="64244at2759"/>